<gene>
    <name evidence="10" type="primary">UTP15</name>
</gene>
<feature type="domain" description="U3 small nucleolar RNA-associated protein 15 C-terminal" evidence="9">
    <location>
        <begin position="343"/>
        <end position="485"/>
    </location>
</feature>
<dbReference type="Pfam" id="PF09384">
    <property type="entry name" value="UTP15_C"/>
    <property type="match status" value="1"/>
</dbReference>
<protein>
    <recommendedName>
        <fullName evidence="2">U3 small nucleolar RNA-associated protein 15 homolog</fullName>
    </recommendedName>
</protein>
<keyword evidence="4 8" id="KW-0853">WD repeat</keyword>
<dbReference type="GeneTree" id="ENSGT00390000004228"/>
<dbReference type="Proteomes" id="UP000694580">
    <property type="component" value="Unplaced"/>
</dbReference>
<accession>A0AAY4BU05</accession>
<dbReference type="Ensembl" id="ENSDCDT00010030143.1">
    <property type="protein sequence ID" value="ENSDCDP00010024368.1"/>
    <property type="gene ID" value="ENSDCDG00010015446.1"/>
</dbReference>
<dbReference type="PANTHER" id="PTHR19924:SF26">
    <property type="entry name" value="U3 SMALL NUCLEOLAR RNA-ASSOCIATED PROTEIN 15 HOMOLOG"/>
    <property type="match status" value="1"/>
</dbReference>
<keyword evidence="3" id="KW-0698">rRNA processing</keyword>
<dbReference type="Pfam" id="PF00400">
    <property type="entry name" value="WD40"/>
    <property type="match status" value="3"/>
</dbReference>
<dbReference type="SUPFAM" id="SSF50978">
    <property type="entry name" value="WD40 repeat-like"/>
    <property type="match status" value="1"/>
</dbReference>
<feature type="repeat" description="WD" evidence="8">
    <location>
        <begin position="118"/>
        <end position="159"/>
    </location>
</feature>
<keyword evidence="11" id="KW-1185">Reference proteome</keyword>
<evidence type="ECO:0000256" key="8">
    <source>
        <dbReference type="PROSITE-ProRule" id="PRU00221"/>
    </source>
</evidence>
<dbReference type="PANTHER" id="PTHR19924">
    <property type="entry name" value="UTP15 U3 SMALL NUCLEOLAR RNA-ASSOCIATED PROTEIN 15 FAMILY MEMBER"/>
    <property type="match status" value="1"/>
</dbReference>
<dbReference type="GO" id="GO:0045943">
    <property type="term" value="P:positive regulation of transcription by RNA polymerase I"/>
    <property type="evidence" value="ECO:0007669"/>
    <property type="project" value="TreeGrafter"/>
</dbReference>
<feature type="repeat" description="WD" evidence="8">
    <location>
        <begin position="244"/>
        <end position="276"/>
    </location>
</feature>
<sequence>MTAFKPTRVPVIPQLGEKVTEDALYWRSYKSPVQIKEFGAVTKIHFSPLSPHNYAVTASTRVQIFGPNSHEPLRSFSRFKGSAYSGSFRADGRLLVAGSDEGLVRLFDVGGRVALRQFTGHSKSVRVTSFLSDGFRIVSGSDDLSSRVWDVSTAQEVAALGEHSDYIRALATSSRNPDVFITGSYDHTLRVWDARLERCVMKMEHGQPVEGVLLYPSEGLLVSTGGQHVKVWDLLKGGQQLVSLKNHHKTVTCVCLSTHSNRLLTGSLDRHVKVYSSSYKVVHTFDYEASVLSLAVAPDDGIVAVGMTNGVLSLRHRKPSEEQEVDGRKRRGPSYRMFVKGRNYTPKQDDFVVRKSLKHHLKKHDRLLKSFKVSEALDSALEVGPAVCVAVLIELERRGTLRNAVAGREEESITPLLNFLLRFITDPRFSRILLSVAHVVVDVYQQVVSQSPVMERLLQRLLECLGREIDYQQELLQVLGILDTLFASATPAAGVTTLQTCEIALNVSHFCTRIQIKSTTTPRLRTWRV</sequence>
<evidence type="ECO:0000259" key="9">
    <source>
        <dbReference type="Pfam" id="PF09384"/>
    </source>
</evidence>
<dbReference type="GO" id="GO:0006364">
    <property type="term" value="P:rRNA processing"/>
    <property type="evidence" value="ECO:0007669"/>
    <property type="project" value="UniProtKB-KW"/>
</dbReference>
<dbReference type="InterPro" id="IPR019775">
    <property type="entry name" value="WD40_repeat_CS"/>
</dbReference>
<evidence type="ECO:0000256" key="1">
    <source>
        <dbReference type="ARBA" id="ARBA00004604"/>
    </source>
</evidence>
<reference evidence="10" key="1">
    <citation type="submission" date="2025-08" db="UniProtKB">
        <authorList>
            <consortium name="Ensembl"/>
        </authorList>
    </citation>
    <scope>IDENTIFICATION</scope>
</reference>
<dbReference type="InterPro" id="IPR036322">
    <property type="entry name" value="WD40_repeat_dom_sf"/>
</dbReference>
<dbReference type="InterPro" id="IPR015943">
    <property type="entry name" value="WD40/YVTN_repeat-like_dom_sf"/>
</dbReference>
<dbReference type="PROSITE" id="PS50082">
    <property type="entry name" value="WD_REPEATS_2"/>
    <property type="match status" value="3"/>
</dbReference>
<evidence type="ECO:0000256" key="5">
    <source>
        <dbReference type="ARBA" id="ARBA00022737"/>
    </source>
</evidence>
<evidence type="ECO:0000313" key="10">
    <source>
        <dbReference type="Ensembl" id="ENSDCDP00010024368.1"/>
    </source>
</evidence>
<dbReference type="InterPro" id="IPR001680">
    <property type="entry name" value="WD40_rpt"/>
</dbReference>
<feature type="repeat" description="WD" evidence="8">
    <location>
        <begin position="160"/>
        <end position="202"/>
    </location>
</feature>
<keyword evidence="6" id="KW-0539">Nucleus</keyword>
<evidence type="ECO:0000256" key="3">
    <source>
        <dbReference type="ARBA" id="ARBA00022552"/>
    </source>
</evidence>
<evidence type="ECO:0000256" key="6">
    <source>
        <dbReference type="ARBA" id="ARBA00023242"/>
    </source>
</evidence>
<dbReference type="AlphaFoldDB" id="A0AAY4BU05"/>
<proteinExistence type="predicted"/>
<evidence type="ECO:0000256" key="4">
    <source>
        <dbReference type="ARBA" id="ARBA00022574"/>
    </source>
</evidence>
<keyword evidence="5" id="KW-0677">Repeat</keyword>
<dbReference type="GO" id="GO:0005730">
    <property type="term" value="C:nucleolus"/>
    <property type="evidence" value="ECO:0007669"/>
    <property type="project" value="UniProtKB-SubCell"/>
</dbReference>
<comment type="subcellular location">
    <subcellularLocation>
        <location evidence="1">Nucleus</location>
        <location evidence="1">Nucleolus</location>
    </subcellularLocation>
</comment>
<comment type="function">
    <text evidence="7">Ribosome biogenesis factor. Involved in nucleolar processing of pre-18S ribosomal RNA. Required for optimal pre-ribosomal RNA transcription by RNA polymerase I. Part of the small subunit (SSU) processome, first precursor of the small eukaryotic ribosomal subunit. During the assembly of the SSU processome in the nucleolus, many ribosome biogenesis factors, an RNA chaperone and ribosomal proteins associate with the nascent pre-rRNA and work in concert to generate RNA folding, modifications, rearrangements and cleavage as well as targeted degradation of pre-ribosomal RNA by the RNA exosome.</text>
</comment>
<dbReference type="CDD" id="cd00200">
    <property type="entry name" value="WD40"/>
    <property type="match status" value="1"/>
</dbReference>
<dbReference type="PROSITE" id="PS00678">
    <property type="entry name" value="WD_REPEATS_1"/>
    <property type="match status" value="1"/>
</dbReference>
<evidence type="ECO:0000256" key="2">
    <source>
        <dbReference type="ARBA" id="ARBA00018260"/>
    </source>
</evidence>
<evidence type="ECO:0000256" key="7">
    <source>
        <dbReference type="ARBA" id="ARBA00045437"/>
    </source>
</evidence>
<dbReference type="SMART" id="SM00320">
    <property type="entry name" value="WD40"/>
    <property type="match status" value="6"/>
</dbReference>
<dbReference type="PROSITE" id="PS50294">
    <property type="entry name" value="WD_REPEATS_REGION"/>
    <property type="match status" value="2"/>
</dbReference>
<evidence type="ECO:0000313" key="11">
    <source>
        <dbReference type="Proteomes" id="UP000694580"/>
    </source>
</evidence>
<dbReference type="Gene3D" id="2.130.10.10">
    <property type="entry name" value="YVTN repeat-like/Quinoprotein amine dehydrogenase"/>
    <property type="match status" value="2"/>
</dbReference>
<dbReference type="InterPro" id="IPR018983">
    <property type="entry name" value="U3_snoRNA-assocProt_15_C"/>
</dbReference>
<reference evidence="10" key="2">
    <citation type="submission" date="2025-09" db="UniProtKB">
        <authorList>
            <consortium name="Ensembl"/>
        </authorList>
    </citation>
    <scope>IDENTIFICATION</scope>
</reference>
<organism evidence="10 11">
    <name type="scientific">Denticeps clupeoides</name>
    <name type="common">denticle herring</name>
    <dbReference type="NCBI Taxonomy" id="299321"/>
    <lineage>
        <taxon>Eukaryota</taxon>
        <taxon>Metazoa</taxon>
        <taxon>Chordata</taxon>
        <taxon>Craniata</taxon>
        <taxon>Vertebrata</taxon>
        <taxon>Euteleostomi</taxon>
        <taxon>Actinopterygii</taxon>
        <taxon>Neopterygii</taxon>
        <taxon>Teleostei</taxon>
        <taxon>Clupei</taxon>
        <taxon>Clupeiformes</taxon>
        <taxon>Denticipitoidei</taxon>
        <taxon>Denticipitidae</taxon>
        <taxon>Denticeps</taxon>
    </lineage>
</organism>
<name>A0AAY4BU05_9TELE</name>